<proteinExistence type="predicted"/>
<dbReference type="Proteomes" id="UP000593892">
    <property type="component" value="Chromosome"/>
</dbReference>
<evidence type="ECO:0000313" key="1">
    <source>
        <dbReference type="EMBL" id="QOY90695.1"/>
    </source>
</evidence>
<evidence type="ECO:0000313" key="2">
    <source>
        <dbReference type="Proteomes" id="UP000593892"/>
    </source>
</evidence>
<dbReference type="AlphaFoldDB" id="A0A7S7NVR2"/>
<dbReference type="RefSeq" id="WP_194452353.1">
    <property type="nucleotide sequence ID" value="NZ_CP063849.1"/>
</dbReference>
<accession>A0A7S7NVR2</accession>
<gene>
    <name evidence="1" type="ORF">IRI77_12340</name>
</gene>
<reference evidence="1 2" key="1">
    <citation type="submission" date="2020-10" db="EMBL/GenBank/DDBJ databases">
        <title>Complete genome sequence of Paludibaculum fermentans P105T, a facultatively anaerobic acidobacterium capable of dissimilatory Fe(III) reduction.</title>
        <authorList>
            <person name="Dedysh S.N."/>
            <person name="Beletsky A.V."/>
            <person name="Kulichevskaya I.S."/>
            <person name="Mardanov A.V."/>
            <person name="Ravin N.V."/>
        </authorList>
    </citation>
    <scope>NUCLEOTIDE SEQUENCE [LARGE SCALE GENOMIC DNA]</scope>
    <source>
        <strain evidence="1 2">P105</strain>
    </source>
</reference>
<dbReference type="EMBL" id="CP063849">
    <property type="protein sequence ID" value="QOY90695.1"/>
    <property type="molecule type" value="Genomic_DNA"/>
</dbReference>
<keyword evidence="2" id="KW-1185">Reference proteome</keyword>
<name>A0A7S7NVR2_PALFE</name>
<protein>
    <submittedName>
        <fullName evidence="1">Uncharacterized protein</fullName>
    </submittedName>
</protein>
<sequence length="197" mass="22202">MHNVLKGVRGFSTDFGDALLTGLDFSVVDLIETDELGFALEQRRCRSLHSRMVPVLRGRLGPDAPFPSWEDVIEWFPLPRTSFENSGRLAMVEVGEDAALARAFGRAEFALLSRDEPGRITLSGRHWYAIQWGGAGLIRQLRRENQRLIVLGQSMLTGYEGPTHLELQDIPQLRIVRAQVVWAGKDPRAVRGLSRWI</sequence>
<organism evidence="1 2">
    <name type="scientific">Paludibaculum fermentans</name>
    <dbReference type="NCBI Taxonomy" id="1473598"/>
    <lineage>
        <taxon>Bacteria</taxon>
        <taxon>Pseudomonadati</taxon>
        <taxon>Acidobacteriota</taxon>
        <taxon>Terriglobia</taxon>
        <taxon>Bryobacterales</taxon>
        <taxon>Bryobacteraceae</taxon>
        <taxon>Paludibaculum</taxon>
    </lineage>
</organism>
<dbReference type="KEGG" id="pfer:IRI77_12340"/>